<dbReference type="SUPFAM" id="SSF50985">
    <property type="entry name" value="RCC1/BLIP-II"/>
    <property type="match status" value="1"/>
</dbReference>
<evidence type="ECO:0000313" key="2">
    <source>
        <dbReference type="Proteomes" id="UP000282076"/>
    </source>
</evidence>
<dbReference type="InterPro" id="IPR000408">
    <property type="entry name" value="Reg_chr_condens"/>
</dbReference>
<comment type="caution">
    <text evidence="1">The sequence shown here is derived from an EMBL/GenBank/DDBJ whole genome shotgun (WGS) entry which is preliminary data.</text>
</comment>
<organism evidence="1 2">
    <name type="scientific">Cohnella endophytica</name>
    <dbReference type="NCBI Taxonomy" id="2419778"/>
    <lineage>
        <taxon>Bacteria</taxon>
        <taxon>Bacillati</taxon>
        <taxon>Bacillota</taxon>
        <taxon>Bacilli</taxon>
        <taxon>Bacillales</taxon>
        <taxon>Paenibacillaceae</taxon>
        <taxon>Cohnella</taxon>
    </lineage>
</organism>
<dbReference type="PROSITE" id="PS50012">
    <property type="entry name" value="RCC1_3"/>
    <property type="match status" value="1"/>
</dbReference>
<reference evidence="1 2" key="1">
    <citation type="submission" date="2018-10" db="EMBL/GenBank/DDBJ databases">
        <title>Cohnella sp. M2MS4P-1, whole genome shotgun sequence.</title>
        <authorList>
            <person name="Tuo L."/>
        </authorList>
    </citation>
    <scope>NUCLEOTIDE SEQUENCE [LARGE SCALE GENOMIC DNA]</scope>
    <source>
        <strain evidence="1 2">M2MS4P-1</strain>
    </source>
</reference>
<name>A0A494Y1B3_9BACL</name>
<gene>
    <name evidence="1" type="ORF">D7Z26_12175</name>
</gene>
<keyword evidence="2" id="KW-1185">Reference proteome</keyword>
<dbReference type="RefSeq" id="WP_120977238.1">
    <property type="nucleotide sequence ID" value="NZ_RBZM01000005.1"/>
</dbReference>
<protein>
    <recommendedName>
        <fullName evidence="3">RCC1 repeat-containing protein</fullName>
    </recommendedName>
</protein>
<evidence type="ECO:0000313" key="1">
    <source>
        <dbReference type="EMBL" id="RKP54132.1"/>
    </source>
</evidence>
<dbReference type="Proteomes" id="UP000282076">
    <property type="component" value="Unassembled WGS sequence"/>
</dbReference>
<accession>A0A494Y1B3</accession>
<dbReference type="EMBL" id="RBZM01000005">
    <property type="protein sequence ID" value="RKP54132.1"/>
    <property type="molecule type" value="Genomic_DNA"/>
</dbReference>
<sequence length="38" mass="4084">MWAWGANASGQLGYGTMTQRTTPVQLTGLSNVVAVRLF</sequence>
<dbReference type="Gene3D" id="2.130.10.30">
    <property type="entry name" value="Regulator of chromosome condensation 1/beta-lactamase-inhibitor protein II"/>
    <property type="match status" value="1"/>
</dbReference>
<dbReference type="OrthoDB" id="27389at2"/>
<dbReference type="Pfam" id="PF00415">
    <property type="entry name" value="RCC1"/>
    <property type="match status" value="1"/>
</dbReference>
<dbReference type="AlphaFoldDB" id="A0A494Y1B3"/>
<dbReference type="InterPro" id="IPR009091">
    <property type="entry name" value="RCC1/BLIP-II"/>
</dbReference>
<proteinExistence type="predicted"/>
<evidence type="ECO:0008006" key="3">
    <source>
        <dbReference type="Google" id="ProtNLM"/>
    </source>
</evidence>